<proteinExistence type="predicted"/>
<organism evidence="1 2">
    <name type="scientific">Porites lobata</name>
    <dbReference type="NCBI Taxonomy" id="104759"/>
    <lineage>
        <taxon>Eukaryota</taxon>
        <taxon>Metazoa</taxon>
        <taxon>Cnidaria</taxon>
        <taxon>Anthozoa</taxon>
        <taxon>Hexacorallia</taxon>
        <taxon>Scleractinia</taxon>
        <taxon>Fungiina</taxon>
        <taxon>Poritidae</taxon>
        <taxon>Porites</taxon>
    </lineage>
</organism>
<dbReference type="EMBL" id="CALNXK010000167">
    <property type="protein sequence ID" value="CAH3171765.1"/>
    <property type="molecule type" value="Genomic_DNA"/>
</dbReference>
<evidence type="ECO:0000313" key="2">
    <source>
        <dbReference type="Proteomes" id="UP001159405"/>
    </source>
</evidence>
<reference evidence="1 2" key="1">
    <citation type="submission" date="2022-05" db="EMBL/GenBank/DDBJ databases">
        <authorList>
            <consortium name="Genoscope - CEA"/>
            <person name="William W."/>
        </authorList>
    </citation>
    <scope>NUCLEOTIDE SEQUENCE [LARGE SCALE GENOMIC DNA]</scope>
</reference>
<gene>
    <name evidence="1" type="ORF">PLOB_00012197</name>
</gene>
<accession>A0ABN8R137</accession>
<evidence type="ECO:0000313" key="1">
    <source>
        <dbReference type="EMBL" id="CAH3171765.1"/>
    </source>
</evidence>
<sequence length="199" mass="22620">MTTRGFGFPEILDYEAVESKAEIVSRQSVTLKLEGHPNIFDFSRINGRIGVMQFINETQYPMKVIGGPRSSSDLDISHPCAGGYVLIYLDGKLRPDDEPHSADETMVIEFAYYLGFGKPGINIQNKPCGEFTRGEDAYKKVNGERQKHFYWKTKEVHHMASAEMRLKTVGLRPVVTIHRWRYVFQDFDPSTDIVTAPKG</sequence>
<keyword evidence="2" id="KW-1185">Reference proteome</keyword>
<name>A0ABN8R137_9CNID</name>
<protein>
    <submittedName>
        <fullName evidence="1">Uncharacterized protein</fullName>
    </submittedName>
</protein>
<comment type="caution">
    <text evidence="1">The sequence shown here is derived from an EMBL/GenBank/DDBJ whole genome shotgun (WGS) entry which is preliminary data.</text>
</comment>
<dbReference type="Proteomes" id="UP001159405">
    <property type="component" value="Unassembled WGS sequence"/>
</dbReference>